<comment type="caution">
    <text evidence="1">The sequence shown here is derived from an EMBL/GenBank/DDBJ whole genome shotgun (WGS) entry which is preliminary data.</text>
</comment>
<dbReference type="Proteomes" id="UP000784294">
    <property type="component" value="Unassembled WGS sequence"/>
</dbReference>
<organism evidence="1 2">
    <name type="scientific">Protopolystoma xenopodis</name>
    <dbReference type="NCBI Taxonomy" id="117903"/>
    <lineage>
        <taxon>Eukaryota</taxon>
        <taxon>Metazoa</taxon>
        <taxon>Spiralia</taxon>
        <taxon>Lophotrochozoa</taxon>
        <taxon>Platyhelminthes</taxon>
        <taxon>Monogenea</taxon>
        <taxon>Polyopisthocotylea</taxon>
        <taxon>Polystomatidea</taxon>
        <taxon>Polystomatidae</taxon>
        <taxon>Protopolystoma</taxon>
    </lineage>
</organism>
<dbReference type="AlphaFoldDB" id="A0A3S5FF37"/>
<proteinExistence type="predicted"/>
<sequence>MNKLVLFVGNGQGFTFPCDANLCPHKEGKTKSGLACHLVRIKTEGTARFVCIEPVGGAFGEGKNASIRPLVCGKRWFASAPTRAVPVFSAMTSPVVSSSATTGCLDSFCAKPVNSANSGGTVVRFASARHRPPDRGGQQSRSLGPPFSVWLCTPSWPRSLATRGLNRPVARGLGPTGSLVPPHRSLGALEPIAQTRHAGHLRTKVHRPKRTSVKQSRWDRSSALEASESVARASGYGTCLCKRQSSRCRHALPLTPEGAQLLKVLEPRLRGLEWGRRVQT</sequence>
<feature type="non-terminal residue" evidence="1">
    <location>
        <position position="1"/>
    </location>
</feature>
<evidence type="ECO:0000313" key="2">
    <source>
        <dbReference type="Proteomes" id="UP000784294"/>
    </source>
</evidence>
<gene>
    <name evidence="1" type="ORF">PXEA_LOCUS22710</name>
</gene>
<dbReference type="EMBL" id="CAAALY010101681">
    <property type="protein sequence ID" value="VEL29270.1"/>
    <property type="molecule type" value="Genomic_DNA"/>
</dbReference>
<reference evidence="1" key="1">
    <citation type="submission" date="2018-11" db="EMBL/GenBank/DDBJ databases">
        <authorList>
            <consortium name="Pathogen Informatics"/>
        </authorList>
    </citation>
    <scope>NUCLEOTIDE SEQUENCE</scope>
</reference>
<keyword evidence="2" id="KW-1185">Reference proteome</keyword>
<evidence type="ECO:0000313" key="1">
    <source>
        <dbReference type="EMBL" id="VEL29270.1"/>
    </source>
</evidence>
<protein>
    <submittedName>
        <fullName evidence="1">Uncharacterized protein</fullName>
    </submittedName>
</protein>
<name>A0A3S5FF37_9PLAT</name>
<accession>A0A3S5FF37</accession>